<gene>
    <name evidence="1" type="ORF">HMPREF9225_0277</name>
</gene>
<dbReference type="AlphaFoldDB" id="E0NJD8"/>
<dbReference type="STRING" id="862517.HMPREF9225_0277"/>
<sequence>MDVYRLIVDRDDFNRYLKERKIAFNFKLSRDYKNFKDYSEIVSQEFVNSKDIKNFLNGLNKIKKGDLLYLVAEGSLAIGIAREDAKFDGGFDILFDFKMLDRNDMPMEVKKSLGGHIFRKINVEDFYEKSLGLTKVAGTVVPKQYSYLVLKEEERKPRSKKKIIKPQENMAELIIEVHPPEEEVTDIAISMTSKLPQKVERPMLPKTEEKNLAKIIFDYQVSMAELMFKTYIDILENFTKNL</sequence>
<evidence type="ECO:0000313" key="1">
    <source>
        <dbReference type="EMBL" id="EFM26086.1"/>
    </source>
</evidence>
<keyword evidence="2" id="KW-1185">Reference proteome</keyword>
<reference evidence="1 2" key="1">
    <citation type="submission" date="2010-07" db="EMBL/GenBank/DDBJ databases">
        <authorList>
            <person name="Muzny D."/>
            <person name="Qin X."/>
            <person name="Deng J."/>
            <person name="Jiang H."/>
            <person name="Liu Y."/>
            <person name="Qu J."/>
            <person name="Song X.-Z."/>
            <person name="Zhang L."/>
            <person name="Thornton R."/>
            <person name="Coyle M."/>
            <person name="Francisco L."/>
            <person name="Jackson L."/>
            <person name="Javaid M."/>
            <person name="Korchina V."/>
            <person name="Kovar C."/>
            <person name="Mata R."/>
            <person name="Mathew T."/>
            <person name="Ngo R."/>
            <person name="Nguyen L."/>
            <person name="Nguyen N."/>
            <person name="Okwuonu G."/>
            <person name="Ongeri F."/>
            <person name="Pham C."/>
            <person name="Simmons D."/>
            <person name="Wilczek-Boney K."/>
            <person name="Hale W."/>
            <person name="Jakkamsetti A."/>
            <person name="Pham P."/>
            <person name="Ruth R."/>
            <person name="San Lucas F."/>
            <person name="Warren J."/>
            <person name="Zhang J."/>
            <person name="Zhao Z."/>
            <person name="Zhou C."/>
            <person name="Zhu D."/>
            <person name="Lee S."/>
            <person name="Bess C."/>
            <person name="Blankenburg K."/>
            <person name="Forbes L."/>
            <person name="Fu Q."/>
            <person name="Gubbala S."/>
            <person name="Hirani K."/>
            <person name="Jayaseelan J.C."/>
            <person name="Lara F."/>
            <person name="Munidasa M."/>
            <person name="Palculict T."/>
            <person name="Patil S."/>
            <person name="Pu L.-L."/>
            <person name="Saada N."/>
            <person name="Tang L."/>
            <person name="Weissenberger G."/>
            <person name="Zhu Y."/>
            <person name="Hemphill L."/>
            <person name="Shang Y."/>
            <person name="Youmans B."/>
            <person name="Ayvaz T."/>
            <person name="Ross M."/>
            <person name="Santibanez J."/>
            <person name="Aqrawi P."/>
            <person name="Gross S."/>
            <person name="Joshi V."/>
            <person name="Fowler G."/>
            <person name="Nazareth L."/>
            <person name="Reid J."/>
            <person name="Worley K."/>
            <person name="Petrosino J."/>
            <person name="Highlander S."/>
            <person name="Gibbs R."/>
        </authorList>
    </citation>
    <scope>NUCLEOTIDE SEQUENCE [LARGE SCALE GENOMIC DNA]</scope>
    <source>
        <strain evidence="1 2">ATCC BAA-1640</strain>
    </source>
</reference>
<protein>
    <submittedName>
        <fullName evidence="1">Uncharacterized protein</fullName>
    </submittedName>
</protein>
<dbReference type="Proteomes" id="UP000003280">
    <property type="component" value="Unassembled WGS sequence"/>
</dbReference>
<evidence type="ECO:0000313" key="2">
    <source>
        <dbReference type="Proteomes" id="UP000003280"/>
    </source>
</evidence>
<dbReference type="HOGENOM" id="CLU_1146367_0_0_9"/>
<dbReference type="EMBL" id="AEEH01000017">
    <property type="protein sequence ID" value="EFM26086.1"/>
    <property type="molecule type" value="Genomic_DNA"/>
</dbReference>
<proteinExistence type="predicted"/>
<organism evidence="1 2">
    <name type="scientific">Peptoniphilus duerdenii ATCC BAA-1640</name>
    <dbReference type="NCBI Taxonomy" id="862517"/>
    <lineage>
        <taxon>Bacteria</taxon>
        <taxon>Bacillati</taxon>
        <taxon>Bacillota</taxon>
        <taxon>Tissierellia</taxon>
        <taxon>Tissierellales</taxon>
        <taxon>Peptoniphilaceae</taxon>
        <taxon>Peptoniphilus</taxon>
    </lineage>
</organism>
<dbReference type="RefSeq" id="WP_008901113.1">
    <property type="nucleotide sequence ID" value="NZ_GL397071.1"/>
</dbReference>
<name>E0NJD8_9FIRM</name>
<comment type="caution">
    <text evidence="1">The sequence shown here is derived from an EMBL/GenBank/DDBJ whole genome shotgun (WGS) entry which is preliminary data.</text>
</comment>
<accession>E0NJD8</accession>